<feature type="transmembrane region" description="Helical" evidence="7">
    <location>
        <begin position="281"/>
        <end position="303"/>
    </location>
</feature>
<gene>
    <name evidence="10" type="ORF">AB7A72_02285</name>
</gene>
<dbReference type="Proteomes" id="UP001562178">
    <property type="component" value="Unassembled WGS sequence"/>
</dbReference>
<feature type="transmembrane region" description="Helical" evidence="7">
    <location>
        <begin position="118"/>
        <end position="143"/>
    </location>
</feature>
<dbReference type="InterPro" id="IPR050366">
    <property type="entry name" value="BP-dependent_transpt_permease"/>
</dbReference>
<dbReference type="Pfam" id="PF00528">
    <property type="entry name" value="BPD_transp_1"/>
    <property type="match status" value="1"/>
</dbReference>
<evidence type="ECO:0000256" key="8">
    <source>
        <dbReference type="SAM" id="MobiDB-lite"/>
    </source>
</evidence>
<comment type="subcellular location">
    <subcellularLocation>
        <location evidence="1 7">Cell membrane</location>
        <topology evidence="1 7">Multi-pass membrane protein</topology>
    </subcellularLocation>
</comment>
<evidence type="ECO:0000256" key="5">
    <source>
        <dbReference type="ARBA" id="ARBA00022989"/>
    </source>
</evidence>
<dbReference type="PANTHER" id="PTHR43386">
    <property type="entry name" value="OLIGOPEPTIDE TRANSPORT SYSTEM PERMEASE PROTEIN APPC"/>
    <property type="match status" value="1"/>
</dbReference>
<dbReference type="InterPro" id="IPR000515">
    <property type="entry name" value="MetI-like"/>
</dbReference>
<evidence type="ECO:0000256" key="4">
    <source>
        <dbReference type="ARBA" id="ARBA00022692"/>
    </source>
</evidence>
<evidence type="ECO:0000313" key="11">
    <source>
        <dbReference type="Proteomes" id="UP001562178"/>
    </source>
</evidence>
<evidence type="ECO:0000256" key="2">
    <source>
        <dbReference type="ARBA" id="ARBA00022448"/>
    </source>
</evidence>
<evidence type="ECO:0000259" key="9">
    <source>
        <dbReference type="PROSITE" id="PS50928"/>
    </source>
</evidence>
<evidence type="ECO:0000313" key="10">
    <source>
        <dbReference type="EMBL" id="MEY2249820.1"/>
    </source>
</evidence>
<evidence type="ECO:0000256" key="7">
    <source>
        <dbReference type="RuleBase" id="RU363032"/>
    </source>
</evidence>
<dbReference type="EMBL" id="JBGBDC010000001">
    <property type="protein sequence ID" value="MEY2249820.1"/>
    <property type="molecule type" value="Genomic_DNA"/>
</dbReference>
<sequence>MNQTLSIPLDAHRGPNAPGIPSTHHAPAAAAAERTEPRFSRSRWRLPRAGTVAAALAVAVLLLLLCAVIAPSLLAPGDPLAADRSQLLQPPSLHHPMGTDQIGRDVYTRVVHGARPSILLGLSAVTLSLAVGTVLGLLAGLTQRVVPTVVMRITDIGAAFPELLLAVFIVSLFGSGIFNAAIAIGIAGIPYYTRIVRAETLRVRSASYIEAAQALGLSRAEVVLRHIVPNALRPLIVVATIGLSSATLAGAALSFLGLGNLPPSPEWGAMLTNARNFLSMGWWAAVFPGLAITLFVMSTTWLGRWLQQRSEGRL</sequence>
<name>A0ABV4AXJ6_9BURK</name>
<comment type="similarity">
    <text evidence="7">Belongs to the binding-protein-dependent transport system permease family.</text>
</comment>
<keyword evidence="11" id="KW-1185">Reference proteome</keyword>
<dbReference type="SUPFAM" id="SSF161098">
    <property type="entry name" value="MetI-like"/>
    <property type="match status" value="1"/>
</dbReference>
<dbReference type="PANTHER" id="PTHR43386:SF25">
    <property type="entry name" value="PEPTIDE ABC TRANSPORTER PERMEASE PROTEIN"/>
    <property type="match status" value="1"/>
</dbReference>
<organism evidence="10 11">
    <name type="scientific">Comamonas sediminis</name>
    <dbReference type="NCBI Taxonomy" id="1783360"/>
    <lineage>
        <taxon>Bacteria</taxon>
        <taxon>Pseudomonadati</taxon>
        <taxon>Pseudomonadota</taxon>
        <taxon>Betaproteobacteria</taxon>
        <taxon>Burkholderiales</taxon>
        <taxon>Comamonadaceae</taxon>
        <taxon>Comamonas</taxon>
    </lineage>
</organism>
<feature type="transmembrane region" description="Helical" evidence="7">
    <location>
        <begin position="235"/>
        <end position="261"/>
    </location>
</feature>
<keyword evidence="4 7" id="KW-0812">Transmembrane</keyword>
<protein>
    <submittedName>
        <fullName evidence="10">ABC transporter permease</fullName>
    </submittedName>
</protein>
<dbReference type="CDD" id="cd06261">
    <property type="entry name" value="TM_PBP2"/>
    <property type="match status" value="1"/>
</dbReference>
<dbReference type="RefSeq" id="WP_369458889.1">
    <property type="nucleotide sequence ID" value="NZ_JBGBDC010000001.1"/>
</dbReference>
<dbReference type="Gene3D" id="1.10.3720.10">
    <property type="entry name" value="MetI-like"/>
    <property type="match status" value="1"/>
</dbReference>
<dbReference type="PROSITE" id="PS50928">
    <property type="entry name" value="ABC_TM1"/>
    <property type="match status" value="1"/>
</dbReference>
<keyword evidence="5 7" id="KW-1133">Transmembrane helix</keyword>
<comment type="caution">
    <text evidence="10">The sequence shown here is derived from an EMBL/GenBank/DDBJ whole genome shotgun (WGS) entry which is preliminary data.</text>
</comment>
<proteinExistence type="inferred from homology"/>
<evidence type="ECO:0000256" key="6">
    <source>
        <dbReference type="ARBA" id="ARBA00023136"/>
    </source>
</evidence>
<keyword evidence="3" id="KW-1003">Cell membrane</keyword>
<feature type="transmembrane region" description="Helical" evidence="7">
    <location>
        <begin position="163"/>
        <end position="192"/>
    </location>
</feature>
<evidence type="ECO:0000256" key="1">
    <source>
        <dbReference type="ARBA" id="ARBA00004651"/>
    </source>
</evidence>
<dbReference type="InterPro" id="IPR035906">
    <property type="entry name" value="MetI-like_sf"/>
</dbReference>
<keyword evidence="2 7" id="KW-0813">Transport</keyword>
<feature type="region of interest" description="Disordered" evidence="8">
    <location>
        <begin position="1"/>
        <end position="39"/>
    </location>
</feature>
<feature type="transmembrane region" description="Helical" evidence="7">
    <location>
        <begin position="52"/>
        <end position="75"/>
    </location>
</feature>
<feature type="domain" description="ABC transmembrane type-1" evidence="9">
    <location>
        <begin position="114"/>
        <end position="303"/>
    </location>
</feature>
<keyword evidence="6 7" id="KW-0472">Membrane</keyword>
<evidence type="ECO:0000256" key="3">
    <source>
        <dbReference type="ARBA" id="ARBA00022475"/>
    </source>
</evidence>
<reference evidence="10 11" key="1">
    <citation type="journal article" date="2016" name="Int. J. Syst. Evol. Microbiol.">
        <title>Description of Comamonas sediminis sp. nov., isolated from lagoon sediments.</title>
        <authorList>
            <person name="Subhash Y."/>
            <person name="Bang J.J."/>
            <person name="You T.H."/>
            <person name="Lee S.S."/>
        </authorList>
    </citation>
    <scope>NUCLEOTIDE SEQUENCE [LARGE SCALE GENOMIC DNA]</scope>
    <source>
        <strain evidence="10 11">JCM 31169</strain>
    </source>
</reference>
<accession>A0ABV4AXJ6</accession>
<feature type="compositionally biased region" description="Low complexity" evidence="8">
    <location>
        <begin position="23"/>
        <end position="32"/>
    </location>
</feature>